<keyword evidence="3" id="KW-1185">Reference proteome</keyword>
<evidence type="ECO:0000313" key="2">
    <source>
        <dbReference type="EMBL" id="KAL2048402.1"/>
    </source>
</evidence>
<feature type="region of interest" description="Disordered" evidence="1">
    <location>
        <begin position="18"/>
        <end position="56"/>
    </location>
</feature>
<evidence type="ECO:0000313" key="3">
    <source>
        <dbReference type="Proteomes" id="UP001590950"/>
    </source>
</evidence>
<dbReference type="EMBL" id="JBEFKJ010000001">
    <property type="protein sequence ID" value="KAL2048402.1"/>
    <property type="molecule type" value="Genomic_DNA"/>
</dbReference>
<name>A0ABR4ARS2_9LECA</name>
<comment type="caution">
    <text evidence="2">The sequence shown here is derived from an EMBL/GenBank/DDBJ whole genome shotgun (WGS) entry which is preliminary data.</text>
</comment>
<reference evidence="2 3" key="1">
    <citation type="submission" date="2024-09" db="EMBL/GenBank/DDBJ databases">
        <title>Rethinking Asexuality: The Enigmatic Case of Functional Sexual Genes in Lepraria (Stereocaulaceae).</title>
        <authorList>
            <person name="Doellman M."/>
            <person name="Sun Y."/>
            <person name="Barcenas-Pena A."/>
            <person name="Lumbsch H.T."/>
            <person name="Grewe F."/>
        </authorList>
    </citation>
    <scope>NUCLEOTIDE SEQUENCE [LARGE SCALE GENOMIC DNA]</scope>
    <source>
        <strain evidence="2 3">Mercado 3170</strain>
    </source>
</reference>
<proteinExistence type="predicted"/>
<gene>
    <name evidence="2" type="ORF">N7G274_000313</name>
</gene>
<organism evidence="2 3">
    <name type="scientific">Stereocaulon virgatum</name>
    <dbReference type="NCBI Taxonomy" id="373712"/>
    <lineage>
        <taxon>Eukaryota</taxon>
        <taxon>Fungi</taxon>
        <taxon>Dikarya</taxon>
        <taxon>Ascomycota</taxon>
        <taxon>Pezizomycotina</taxon>
        <taxon>Lecanoromycetes</taxon>
        <taxon>OSLEUM clade</taxon>
        <taxon>Lecanoromycetidae</taxon>
        <taxon>Lecanorales</taxon>
        <taxon>Lecanorineae</taxon>
        <taxon>Stereocaulaceae</taxon>
        <taxon>Stereocaulon</taxon>
    </lineage>
</organism>
<protein>
    <submittedName>
        <fullName evidence="2">Uncharacterized protein</fullName>
    </submittedName>
</protein>
<sequence length="105" mass="12403">MTLSFVLLNRRLILLRPRTFSPLPPPPTPRSRQRSHPPPPLPPNAHAYRPMASRKHGKAMEQTLEHWVEHYKDMEASLDILTPTQRFYQPSTENLQSWIKDLWEQ</sequence>
<evidence type="ECO:0000256" key="1">
    <source>
        <dbReference type="SAM" id="MobiDB-lite"/>
    </source>
</evidence>
<dbReference type="Proteomes" id="UP001590950">
    <property type="component" value="Unassembled WGS sequence"/>
</dbReference>
<accession>A0ABR4ARS2</accession>